<reference evidence="4 5" key="2">
    <citation type="submission" date="2024-05" db="EMBL/GenBank/DDBJ databases">
        <authorList>
            <person name="Chen Y."/>
            <person name="Shah S."/>
            <person name="Dougan E. K."/>
            <person name="Thang M."/>
            <person name="Chan C."/>
        </authorList>
    </citation>
    <scope>NUCLEOTIDE SEQUENCE [LARGE SCALE GENOMIC DNA]</scope>
</reference>
<feature type="repeat" description="ANK" evidence="1">
    <location>
        <begin position="624"/>
        <end position="656"/>
    </location>
</feature>
<evidence type="ECO:0000313" key="4">
    <source>
        <dbReference type="EMBL" id="CAL4760310.1"/>
    </source>
</evidence>
<dbReference type="EMBL" id="CAMXCT010000047">
    <property type="protein sequence ID" value="CAI3972998.1"/>
    <property type="molecule type" value="Genomic_DNA"/>
</dbReference>
<evidence type="ECO:0000313" key="3">
    <source>
        <dbReference type="EMBL" id="CAI3972998.1"/>
    </source>
</evidence>
<keyword evidence="1" id="KW-0040">ANK repeat</keyword>
<dbReference type="PROSITE" id="PS50088">
    <property type="entry name" value="ANK_REPEAT"/>
    <property type="match status" value="1"/>
</dbReference>
<dbReference type="PROSITE" id="PS50297">
    <property type="entry name" value="ANK_REP_REGION"/>
    <property type="match status" value="1"/>
</dbReference>
<accession>A0A9P1BIB6</accession>
<evidence type="ECO:0000256" key="2">
    <source>
        <dbReference type="SAM" id="MobiDB-lite"/>
    </source>
</evidence>
<feature type="compositionally biased region" description="Basic and acidic residues" evidence="2">
    <location>
        <begin position="148"/>
        <end position="205"/>
    </location>
</feature>
<dbReference type="EMBL" id="CAMXCT020000047">
    <property type="protein sequence ID" value="CAL1126373.1"/>
    <property type="molecule type" value="Genomic_DNA"/>
</dbReference>
<protein>
    <submittedName>
        <fullName evidence="3">Uncharacterized protein</fullName>
    </submittedName>
</protein>
<name>A0A9P1BIB6_9DINO</name>
<dbReference type="AlphaFoldDB" id="A0A9P1BIB6"/>
<evidence type="ECO:0000256" key="1">
    <source>
        <dbReference type="PROSITE-ProRule" id="PRU00023"/>
    </source>
</evidence>
<feature type="compositionally biased region" description="Basic and acidic residues" evidence="2">
    <location>
        <begin position="115"/>
        <end position="141"/>
    </location>
</feature>
<feature type="compositionally biased region" description="Basic and acidic residues" evidence="2">
    <location>
        <begin position="228"/>
        <end position="262"/>
    </location>
</feature>
<dbReference type="Proteomes" id="UP001152797">
    <property type="component" value="Unassembled WGS sequence"/>
</dbReference>
<feature type="compositionally biased region" description="Basic and acidic residues" evidence="2">
    <location>
        <begin position="212"/>
        <end position="222"/>
    </location>
</feature>
<dbReference type="Gene3D" id="1.25.40.20">
    <property type="entry name" value="Ankyrin repeat-containing domain"/>
    <property type="match status" value="1"/>
</dbReference>
<dbReference type="EMBL" id="CAMXCT030000047">
    <property type="protein sequence ID" value="CAL4760310.1"/>
    <property type="molecule type" value="Genomic_DNA"/>
</dbReference>
<dbReference type="InterPro" id="IPR036770">
    <property type="entry name" value="Ankyrin_rpt-contain_sf"/>
</dbReference>
<reference evidence="3" key="1">
    <citation type="submission" date="2022-10" db="EMBL/GenBank/DDBJ databases">
        <authorList>
            <person name="Chen Y."/>
            <person name="Dougan E. K."/>
            <person name="Chan C."/>
            <person name="Rhodes N."/>
            <person name="Thang M."/>
        </authorList>
    </citation>
    <scope>NUCLEOTIDE SEQUENCE</scope>
</reference>
<proteinExistence type="predicted"/>
<organism evidence="3">
    <name type="scientific">Cladocopium goreaui</name>
    <dbReference type="NCBI Taxonomy" id="2562237"/>
    <lineage>
        <taxon>Eukaryota</taxon>
        <taxon>Sar</taxon>
        <taxon>Alveolata</taxon>
        <taxon>Dinophyceae</taxon>
        <taxon>Suessiales</taxon>
        <taxon>Symbiodiniaceae</taxon>
        <taxon>Cladocopium</taxon>
    </lineage>
</organism>
<sequence length="725" mass="80982">MALTMAVDATCDDVETISTCSGGSADDQAQDPWPDTDDECCYPKSYYRPPRDCKETDCLAEFLTGKAKNTSEMRLNLQETLKFSNWLLSRLQKEKEKNARRPLPELPNEVATMLKRREGGKEGRREGGKEGRREGGKEGRKEGRRKGGKEERREGGKEGRRKGEKEGRKEGRQAGRQAGRQEGRKEGRKEIRREGGNEERREGRKEGRKKGGKEERREGGKEGRRKGGKEERREGGKEGRREGGKDARGERREGRKERKKEGAWTTRCEVVETAEPLPAALGKVGVNSAELTGSSNIQQVHSVRFCIDWGALLTLSESLLRIGSNKLQKVTNSMARGGKTDLGCQAALFLCFEEFRTFDAPASEPPLALFAMRRVHLVTGGSMKSNGTKKNKFKSKNLLTGHILNINTLPPRPLQIFFPRDVLFLMRTGTNMQAYSRQAGCDQGGNALPLSSFKVSEQHKPREARACRTCSVEEILPERGSSKEVIRGASDVFSFPSSGRCHARFGAAASLALWRLVISRLCDRLPAEVLPKLLKFLDVPATAARGFNRFLQALKATLAASWSFQFAWLTSDQAKLHGVNVSLMDRVVRKHRQERRKAHSEVQAFLKTNGFNSGKVNELKGFLSKTSPLHEAVKQKNPSVVAALLQLGADADFRDFPMGRTAFEYAERSDSRSSAELTQIFRQCGCAPDSYQFCKTRQLTHAPWGFEAFFAEKEKDQNSSPLLGF</sequence>
<feature type="region of interest" description="Disordered" evidence="2">
    <location>
        <begin position="95"/>
        <end position="264"/>
    </location>
</feature>
<evidence type="ECO:0000313" key="5">
    <source>
        <dbReference type="Proteomes" id="UP001152797"/>
    </source>
</evidence>
<dbReference type="InterPro" id="IPR002110">
    <property type="entry name" value="Ankyrin_rpt"/>
</dbReference>
<dbReference type="SUPFAM" id="SSF48403">
    <property type="entry name" value="Ankyrin repeat"/>
    <property type="match status" value="1"/>
</dbReference>
<keyword evidence="5" id="KW-1185">Reference proteome</keyword>
<comment type="caution">
    <text evidence="3">The sequence shown here is derived from an EMBL/GenBank/DDBJ whole genome shotgun (WGS) entry which is preliminary data.</text>
</comment>
<gene>
    <name evidence="3" type="ORF">C1SCF055_LOCUS1529</name>
</gene>